<comment type="caution">
    <text evidence="1">The sequence shown here is derived from an EMBL/GenBank/DDBJ whole genome shotgun (WGS) entry which is preliminary data.</text>
</comment>
<evidence type="ECO:0000313" key="2">
    <source>
        <dbReference type="Proteomes" id="UP001595701"/>
    </source>
</evidence>
<accession>A0ABV7SLT3</accession>
<dbReference type="InterPro" id="IPR011518">
    <property type="entry name" value="Transposase_36"/>
</dbReference>
<name>A0ABV7SLT3_9ACTN</name>
<dbReference type="Pfam" id="PF07592">
    <property type="entry name" value="DDE_Tnp_ISAZ013"/>
    <property type="match status" value="1"/>
</dbReference>
<dbReference type="EMBL" id="JBHRWR010000017">
    <property type="protein sequence ID" value="MFC3576235.1"/>
    <property type="molecule type" value="Genomic_DNA"/>
</dbReference>
<organism evidence="1 2">
    <name type="scientific">Streptomyces yaanensis</name>
    <dbReference type="NCBI Taxonomy" id="1142239"/>
    <lineage>
        <taxon>Bacteria</taxon>
        <taxon>Bacillati</taxon>
        <taxon>Actinomycetota</taxon>
        <taxon>Actinomycetes</taxon>
        <taxon>Kitasatosporales</taxon>
        <taxon>Streptomycetaceae</taxon>
        <taxon>Streptomyces</taxon>
    </lineage>
</organism>
<dbReference type="Proteomes" id="UP001595701">
    <property type="component" value="Unassembled WGS sequence"/>
</dbReference>
<dbReference type="RefSeq" id="WP_310775552.1">
    <property type="nucleotide sequence ID" value="NZ_JBHRWR010000017.1"/>
</dbReference>
<dbReference type="NCBIfam" id="NF033519">
    <property type="entry name" value="transpos_ISAzo13"/>
    <property type="match status" value="1"/>
</dbReference>
<proteinExistence type="predicted"/>
<gene>
    <name evidence="1" type="ORF">ACFOZ0_23715</name>
</gene>
<keyword evidence="2" id="KW-1185">Reference proteome</keyword>
<evidence type="ECO:0000313" key="1">
    <source>
        <dbReference type="EMBL" id="MFC3576235.1"/>
    </source>
</evidence>
<reference evidence="2" key="1">
    <citation type="journal article" date="2019" name="Int. J. Syst. Evol. Microbiol.">
        <title>The Global Catalogue of Microorganisms (GCM) 10K type strain sequencing project: providing services to taxonomists for standard genome sequencing and annotation.</title>
        <authorList>
            <consortium name="The Broad Institute Genomics Platform"/>
            <consortium name="The Broad Institute Genome Sequencing Center for Infectious Disease"/>
            <person name="Wu L."/>
            <person name="Ma J."/>
        </authorList>
    </citation>
    <scope>NUCLEOTIDE SEQUENCE [LARGE SCALE GENOMIC DNA]</scope>
    <source>
        <strain evidence="2">CGMCC 4.7035</strain>
    </source>
</reference>
<sequence>MAVPKALIPQLASKFRALLPELDERQRRLLLATEARSLGHGGARAVATAAGVSATTVHKGIAELEGRLESAPAGRIRRPGGGRKRVTERNPGLLPALMTLVEPDERGDPMSPLRWTIKSTRNLAEELGRQGHAVSARTVGKLLRENGFSLQANVKSLSGEQHPDRDAQFHYINAQVKEHQAAGEPVVSVDTKKKEMIGQLPNPGRAWRPKDDPVKVEDHSLFFGPDQPRAIPYGIYDITADSGWVNIGVDHDTSAFAVASIRRWWGSRGRADYPSATRLLITADAGGSNNYRYRLWKYELAAFAAETGLAITVCHFPPGASKWNKVEHRLFSHITMNWRGRPLTSHEVVVKTIAATRTRTGLRVEAELDTRDYPTGLTIPKDEYAALPIEAHECHGSWNYTVLPEVRPAATQSAPAMDEILDLLADPSLTGMSRQELAKMTARLCPDQLAQAERRAFERRGGARIRAKGSGGKVFISDSARVLLTVLYLRQVCPQYVLAELLNVGESGIANAVAETARLLHERKVAIMPTPLRFMSAEPLLKYLATGETPPPSPAELLSDPSLTGMSREDLQQMVERLTIRHAAQLEKLRYQRRGDENRRPNLQVFQQKIMNSDRILVAILAVRRIASRKLLAELFGVSPRTIGNTLLEVRPLLKEDGYVPVVTPASKRLYTAEALFASIGIHDPKTLRALG</sequence>
<protein>
    <submittedName>
        <fullName evidence="1">ISAzo13 family transposase</fullName>
    </submittedName>
</protein>